<evidence type="ECO:0000313" key="2">
    <source>
        <dbReference type="EMBL" id="VDC32862.1"/>
    </source>
</evidence>
<evidence type="ECO:0000256" key="1">
    <source>
        <dbReference type="SAM" id="Phobius"/>
    </source>
</evidence>
<dbReference type="AlphaFoldDB" id="A0A3P5XDN2"/>
<dbReference type="RefSeq" id="WP_124093235.1">
    <property type="nucleotide sequence ID" value="NZ_CBCRYA010000009.1"/>
</dbReference>
<name>A0A3P5XDN2_9MICC</name>
<keyword evidence="1" id="KW-1133">Transmembrane helix</keyword>
<dbReference type="OrthoDB" id="4965243at2"/>
<organism evidence="2 3">
    <name type="scientific">Arthrobacter ulcerisalmonis</name>
    <dbReference type="NCBI Taxonomy" id="2483813"/>
    <lineage>
        <taxon>Bacteria</taxon>
        <taxon>Bacillati</taxon>
        <taxon>Actinomycetota</taxon>
        <taxon>Actinomycetes</taxon>
        <taxon>Micrococcales</taxon>
        <taxon>Micrococcaceae</taxon>
        <taxon>Arthrobacter</taxon>
    </lineage>
</organism>
<feature type="transmembrane region" description="Helical" evidence="1">
    <location>
        <begin position="12"/>
        <end position="34"/>
    </location>
</feature>
<protein>
    <submittedName>
        <fullName evidence="2">Uncharacterized protein</fullName>
    </submittedName>
</protein>
<accession>A0A3P5XDN2</accession>
<sequence length="178" mass="18570">MSTSPRRRAVRAPWLTLVVTVLAGIPLGLLWWLLAPGGLNVITRDPALAVGTNPMIWLPRDLTLAGLLLVAGCVLAVVVADRRQPEPARVVLVGLVGALCGAVLACQVGLLAGTLWGPAVDPSYNPSVWFSLRAWPVLLIWPAVTAIGVFVFEIVKPASSRAAMAGDESIAVAGKIAG</sequence>
<keyword evidence="1" id="KW-0472">Membrane</keyword>
<evidence type="ECO:0000313" key="3">
    <source>
        <dbReference type="Proteomes" id="UP000280861"/>
    </source>
</evidence>
<keyword evidence="1" id="KW-0812">Transmembrane</keyword>
<gene>
    <name evidence="2" type="ORF">PSET11_03162</name>
</gene>
<feature type="transmembrane region" description="Helical" evidence="1">
    <location>
        <begin position="135"/>
        <end position="155"/>
    </location>
</feature>
<keyword evidence="3" id="KW-1185">Reference proteome</keyword>
<feature type="transmembrane region" description="Helical" evidence="1">
    <location>
        <begin position="92"/>
        <end position="115"/>
    </location>
</feature>
<dbReference type="Proteomes" id="UP000280861">
    <property type="component" value="Unassembled WGS sequence"/>
</dbReference>
<proteinExistence type="predicted"/>
<feature type="transmembrane region" description="Helical" evidence="1">
    <location>
        <begin position="62"/>
        <end position="80"/>
    </location>
</feature>
<reference evidence="2 3" key="1">
    <citation type="submission" date="2018-11" db="EMBL/GenBank/DDBJ databases">
        <authorList>
            <person name="Criscuolo A."/>
        </authorList>
    </citation>
    <scope>NUCLEOTIDE SEQUENCE [LARGE SCALE GENOMIC DNA]</scope>
    <source>
        <strain evidence="2">AT11b</strain>
    </source>
</reference>
<dbReference type="EMBL" id="UXAU01000041">
    <property type="protein sequence ID" value="VDC32862.1"/>
    <property type="molecule type" value="Genomic_DNA"/>
</dbReference>